<dbReference type="AlphaFoldDB" id="A0AAV4R384"/>
<dbReference type="EMBL" id="BPLR01007306">
    <property type="protein sequence ID" value="GIY15937.1"/>
    <property type="molecule type" value="Genomic_DNA"/>
</dbReference>
<evidence type="ECO:0000313" key="1">
    <source>
        <dbReference type="EMBL" id="GIY15937.1"/>
    </source>
</evidence>
<protein>
    <submittedName>
        <fullName evidence="1">Uncharacterized protein</fullName>
    </submittedName>
</protein>
<keyword evidence="2" id="KW-1185">Reference proteome</keyword>
<comment type="caution">
    <text evidence="1">The sequence shown here is derived from an EMBL/GenBank/DDBJ whole genome shotgun (WGS) entry which is preliminary data.</text>
</comment>
<reference evidence="1 2" key="1">
    <citation type="submission" date="2021-06" db="EMBL/GenBank/DDBJ databases">
        <title>Caerostris extrusa draft genome.</title>
        <authorList>
            <person name="Kono N."/>
            <person name="Arakawa K."/>
        </authorList>
    </citation>
    <scope>NUCLEOTIDE SEQUENCE [LARGE SCALE GENOMIC DNA]</scope>
</reference>
<dbReference type="Proteomes" id="UP001054945">
    <property type="component" value="Unassembled WGS sequence"/>
</dbReference>
<proteinExistence type="predicted"/>
<organism evidence="1 2">
    <name type="scientific">Caerostris extrusa</name>
    <name type="common">Bark spider</name>
    <name type="synonym">Caerostris bankana</name>
    <dbReference type="NCBI Taxonomy" id="172846"/>
    <lineage>
        <taxon>Eukaryota</taxon>
        <taxon>Metazoa</taxon>
        <taxon>Ecdysozoa</taxon>
        <taxon>Arthropoda</taxon>
        <taxon>Chelicerata</taxon>
        <taxon>Arachnida</taxon>
        <taxon>Araneae</taxon>
        <taxon>Araneomorphae</taxon>
        <taxon>Entelegynae</taxon>
        <taxon>Araneoidea</taxon>
        <taxon>Araneidae</taxon>
        <taxon>Caerostris</taxon>
    </lineage>
</organism>
<gene>
    <name evidence="1" type="ORF">CEXT_432491</name>
</gene>
<evidence type="ECO:0000313" key="2">
    <source>
        <dbReference type="Proteomes" id="UP001054945"/>
    </source>
</evidence>
<accession>A0AAV4R384</accession>
<sequence length="87" mass="10309">MASIRDDGYFNCLACNRWENQRFTEKLFFLLEEKYFKDLQGQVYEQHSGVFLEELCRGYMENHMCILAEKAPKNLVLPVWGGQKLLL</sequence>
<name>A0AAV4R384_CAEEX</name>